<evidence type="ECO:0008006" key="2">
    <source>
        <dbReference type="Google" id="ProtNLM"/>
    </source>
</evidence>
<feature type="non-terminal residue" evidence="1">
    <location>
        <position position="1"/>
    </location>
</feature>
<dbReference type="PANTHER" id="PTHR47186:SF61">
    <property type="entry name" value="LEUCINE-RICH REPEAT-CONTAINING PROTEIN 57-RELATED"/>
    <property type="match status" value="1"/>
</dbReference>
<accession>A0A382F115</accession>
<protein>
    <recommendedName>
        <fullName evidence="2">Leucine-rich repeat domain-containing protein</fullName>
    </recommendedName>
</protein>
<proteinExistence type="predicted"/>
<organism evidence="1">
    <name type="scientific">marine metagenome</name>
    <dbReference type="NCBI Taxonomy" id="408172"/>
    <lineage>
        <taxon>unclassified sequences</taxon>
        <taxon>metagenomes</taxon>
        <taxon>ecological metagenomes</taxon>
    </lineage>
</organism>
<gene>
    <name evidence="1" type="ORF">METZ01_LOCUS209186</name>
</gene>
<dbReference type="Gene3D" id="3.80.10.10">
    <property type="entry name" value="Ribonuclease Inhibitor"/>
    <property type="match status" value="1"/>
</dbReference>
<dbReference type="PANTHER" id="PTHR47186">
    <property type="entry name" value="LEUCINE-RICH REPEAT-CONTAINING PROTEIN 57"/>
    <property type="match status" value="1"/>
</dbReference>
<dbReference type="EMBL" id="UINC01047267">
    <property type="protein sequence ID" value="SVB56332.1"/>
    <property type="molecule type" value="Genomic_DNA"/>
</dbReference>
<sequence>VLRSLNDADIYNYFLEGVQYTGRLVPNPTFTGTGPAQPYLNSALIGVIAYAPEDCEIAVNLKKSINYLDIVLSFTDPLAEFENLEELYLTGSEELENLVGLASLKKLKHINLKDCKSLRKADEIQGCKSLKTLSIADCNSLTSLKLNGCKSLKTLSIADCISLTSLKLNELTQLNSVDLSQTIDKPQWYLQVLELKHLPSLKELSLLGQSANYNYAGVYYQFIELEELVLDSLEVLESVDISWAYPLTKLFISNCPSVHSLKREDLYLSDRNHETVDLRIKNLPKINYLC</sequence>
<dbReference type="AlphaFoldDB" id="A0A382F115"/>
<feature type="non-terminal residue" evidence="1">
    <location>
        <position position="290"/>
    </location>
</feature>
<evidence type="ECO:0000313" key="1">
    <source>
        <dbReference type="EMBL" id="SVB56332.1"/>
    </source>
</evidence>
<dbReference type="Pfam" id="PF23952">
    <property type="entry name" value="LRR_EndoS"/>
    <property type="match status" value="1"/>
</dbReference>
<name>A0A382F115_9ZZZZ</name>
<dbReference type="SUPFAM" id="SSF52047">
    <property type="entry name" value="RNI-like"/>
    <property type="match status" value="1"/>
</dbReference>
<dbReference type="InterPro" id="IPR032675">
    <property type="entry name" value="LRR_dom_sf"/>
</dbReference>
<reference evidence="1" key="1">
    <citation type="submission" date="2018-05" db="EMBL/GenBank/DDBJ databases">
        <authorList>
            <person name="Lanie J.A."/>
            <person name="Ng W.-L."/>
            <person name="Kazmierczak K.M."/>
            <person name="Andrzejewski T.M."/>
            <person name="Davidsen T.M."/>
            <person name="Wayne K.J."/>
            <person name="Tettelin H."/>
            <person name="Glass J.I."/>
            <person name="Rusch D."/>
            <person name="Podicherti R."/>
            <person name="Tsui H.-C.T."/>
            <person name="Winkler M.E."/>
        </authorList>
    </citation>
    <scope>NUCLEOTIDE SEQUENCE</scope>
</reference>